<protein>
    <submittedName>
        <fullName evidence="4">Transcriptional regulator, Spx/MgsR family</fullName>
    </submittedName>
</protein>
<dbReference type="Pfam" id="PF03960">
    <property type="entry name" value="ArsC"/>
    <property type="match status" value="1"/>
</dbReference>
<name>C7XXW3_9LACO</name>
<evidence type="ECO:0000313" key="5">
    <source>
        <dbReference type="Proteomes" id="UP000003987"/>
    </source>
</evidence>
<dbReference type="InterPro" id="IPR036249">
    <property type="entry name" value="Thioredoxin-like_sf"/>
</dbReference>
<dbReference type="OrthoDB" id="9794155at2"/>
<dbReference type="InterPro" id="IPR006504">
    <property type="entry name" value="Tscrpt_reg_Spx/MgsR"/>
</dbReference>
<dbReference type="CDD" id="cd03032">
    <property type="entry name" value="ArsC_Spx"/>
    <property type="match status" value="1"/>
</dbReference>
<dbReference type="NCBIfam" id="NF002459">
    <property type="entry name" value="PRK01655.1"/>
    <property type="match status" value="1"/>
</dbReference>
<evidence type="ECO:0000313" key="4">
    <source>
        <dbReference type="EMBL" id="EEU29591.1"/>
    </source>
</evidence>
<accession>C7XXW3</accession>
<gene>
    <name evidence="4" type="ORF">HMPREF0501_01598</name>
</gene>
<sequence>MILLYISVNSSSCRKARLWFNDHHISFTEHNVTSEGISRKQLLRIMGKTVNGTSDILCTRSNAYKSLKIRVNNLSFNDFVSLICRIPELLKTPIILTNDSIQIGFNQDEIRSFIPHNIRAEEIMDLERKSVV</sequence>
<dbReference type="PANTHER" id="PTHR30041:SF7">
    <property type="entry name" value="GLOBAL TRANSCRIPTIONAL REGULATOR SPX"/>
    <property type="match status" value="1"/>
</dbReference>
<dbReference type="PROSITE" id="PS51353">
    <property type="entry name" value="ARSC"/>
    <property type="match status" value="1"/>
</dbReference>
<keyword evidence="1" id="KW-1015">Disulfide bond</keyword>
<dbReference type="Proteomes" id="UP000003987">
    <property type="component" value="Unassembled WGS sequence"/>
</dbReference>
<dbReference type="HOGENOM" id="CLU_116644_1_1_9"/>
<proteinExistence type="inferred from homology"/>
<dbReference type="PANTHER" id="PTHR30041">
    <property type="entry name" value="ARSENATE REDUCTASE"/>
    <property type="match status" value="1"/>
</dbReference>
<dbReference type="RefSeq" id="WP_006917539.1">
    <property type="nucleotide sequence ID" value="NZ_GG698807.1"/>
</dbReference>
<dbReference type="InterPro" id="IPR006660">
    <property type="entry name" value="Arsenate_reductase-like"/>
</dbReference>
<dbReference type="EMBL" id="GG698807">
    <property type="protein sequence ID" value="EEU29591.1"/>
    <property type="molecule type" value="Genomic_DNA"/>
</dbReference>
<evidence type="ECO:0000256" key="1">
    <source>
        <dbReference type="ARBA" id="ARBA00023157"/>
    </source>
</evidence>
<organism evidence="4 5">
    <name type="scientific">Limosilactobacillus coleohominis 101-4-CHN</name>
    <dbReference type="NCBI Taxonomy" id="575594"/>
    <lineage>
        <taxon>Bacteria</taxon>
        <taxon>Bacillati</taxon>
        <taxon>Bacillota</taxon>
        <taxon>Bacilli</taxon>
        <taxon>Lactobacillales</taxon>
        <taxon>Lactobacillaceae</taxon>
        <taxon>Limosilactobacillus</taxon>
    </lineage>
</organism>
<dbReference type="STRING" id="575594.HMPREF0501_01598"/>
<reference evidence="4 5" key="1">
    <citation type="submission" date="2009-06" db="EMBL/GenBank/DDBJ databases">
        <title>The Genome Sequence of Lactobacillus coleohominis strain 101-4-CHN.</title>
        <authorList>
            <consortium name="The Broad Institute Genome Sequencing Platform"/>
            <person name="Ward D."/>
            <person name="Young S.K."/>
            <person name="Zeng Q."/>
            <person name="Koehrsen M."/>
            <person name="Alvarado L."/>
            <person name="Berlin A."/>
            <person name="Borenstein D."/>
            <person name="Chen Z."/>
            <person name="Engels R."/>
            <person name="Freedman E."/>
            <person name="Gellesch M."/>
            <person name="Goldberg J."/>
            <person name="Griggs A."/>
            <person name="Gujja S."/>
            <person name="Heiman D."/>
            <person name="Hepburn T."/>
            <person name="Howarth C."/>
            <person name="Jen D."/>
            <person name="Larson L."/>
            <person name="Lewis B."/>
            <person name="Mehta T."/>
            <person name="Park D."/>
            <person name="Pearson M."/>
            <person name="Roberts A."/>
            <person name="Saif S."/>
            <person name="Shea T."/>
            <person name="Shenoy N."/>
            <person name="Sisk P."/>
            <person name="Stolte C."/>
            <person name="Sykes S."/>
            <person name="Walk T."/>
            <person name="White J."/>
            <person name="Yandava C."/>
            <person name="Liu Y."/>
            <person name="Xu Q."/>
            <person name="Lander E."/>
            <person name="Nusbaum C."/>
            <person name="Galagan J."/>
            <person name="Birren B."/>
        </authorList>
    </citation>
    <scope>NUCLEOTIDE SEQUENCE [LARGE SCALE GENOMIC DNA]</scope>
    <source>
        <strain evidence="4 5">101-4-CHN</strain>
    </source>
</reference>
<dbReference type="AlphaFoldDB" id="C7XXW3"/>
<comment type="similarity">
    <text evidence="3">Belongs to the ArsC family.</text>
</comment>
<keyword evidence="2" id="KW-0676">Redox-active center</keyword>
<dbReference type="NCBIfam" id="TIGR01617">
    <property type="entry name" value="arsC_related"/>
    <property type="match status" value="1"/>
</dbReference>
<dbReference type="SUPFAM" id="SSF52833">
    <property type="entry name" value="Thioredoxin-like"/>
    <property type="match status" value="1"/>
</dbReference>
<dbReference type="Gene3D" id="3.40.30.10">
    <property type="entry name" value="Glutaredoxin"/>
    <property type="match status" value="1"/>
</dbReference>
<keyword evidence="5" id="KW-1185">Reference proteome</keyword>
<evidence type="ECO:0000256" key="2">
    <source>
        <dbReference type="ARBA" id="ARBA00023284"/>
    </source>
</evidence>
<evidence type="ECO:0000256" key="3">
    <source>
        <dbReference type="PROSITE-ProRule" id="PRU01282"/>
    </source>
</evidence>